<gene>
    <name evidence="1" type="ORF">BRAA08T33533Z</name>
</gene>
<dbReference type="AlphaFoldDB" id="A0A3P6BS16"/>
<protein>
    <submittedName>
        <fullName evidence="1">Uncharacterized protein</fullName>
    </submittedName>
</protein>
<reference evidence="1" key="1">
    <citation type="submission" date="2018-11" db="EMBL/GenBank/DDBJ databases">
        <authorList>
            <consortium name="Genoscope - CEA"/>
            <person name="William W."/>
        </authorList>
    </citation>
    <scope>NUCLEOTIDE SEQUENCE</scope>
</reference>
<accession>A0A3P6BS16</accession>
<sequence length="35" mass="4197">MLKPCGAHLWEYDQSQGFGSQWMLKPSPLFHWKFD</sequence>
<proteinExistence type="predicted"/>
<organism evidence="1">
    <name type="scientific">Brassica campestris</name>
    <name type="common">Field mustard</name>
    <dbReference type="NCBI Taxonomy" id="3711"/>
    <lineage>
        <taxon>Eukaryota</taxon>
        <taxon>Viridiplantae</taxon>
        <taxon>Streptophyta</taxon>
        <taxon>Embryophyta</taxon>
        <taxon>Tracheophyta</taxon>
        <taxon>Spermatophyta</taxon>
        <taxon>Magnoliopsida</taxon>
        <taxon>eudicotyledons</taxon>
        <taxon>Gunneridae</taxon>
        <taxon>Pentapetalae</taxon>
        <taxon>rosids</taxon>
        <taxon>malvids</taxon>
        <taxon>Brassicales</taxon>
        <taxon>Brassicaceae</taxon>
        <taxon>Brassiceae</taxon>
        <taxon>Brassica</taxon>
    </lineage>
</organism>
<evidence type="ECO:0000313" key="1">
    <source>
        <dbReference type="EMBL" id="VDD04400.1"/>
    </source>
</evidence>
<dbReference type="EMBL" id="LR031575">
    <property type="protein sequence ID" value="VDD04400.1"/>
    <property type="molecule type" value="Genomic_DNA"/>
</dbReference>
<name>A0A3P6BS16_BRACM</name>